<dbReference type="AlphaFoldDB" id="A0A8H4AH28"/>
<evidence type="ECO:0000313" key="2">
    <source>
        <dbReference type="Proteomes" id="UP000439903"/>
    </source>
</evidence>
<keyword evidence="2" id="KW-1185">Reference proteome</keyword>
<organism evidence="1 2">
    <name type="scientific">Gigaspora margarita</name>
    <dbReference type="NCBI Taxonomy" id="4874"/>
    <lineage>
        <taxon>Eukaryota</taxon>
        <taxon>Fungi</taxon>
        <taxon>Fungi incertae sedis</taxon>
        <taxon>Mucoromycota</taxon>
        <taxon>Glomeromycotina</taxon>
        <taxon>Glomeromycetes</taxon>
        <taxon>Diversisporales</taxon>
        <taxon>Gigasporaceae</taxon>
        <taxon>Gigaspora</taxon>
    </lineage>
</organism>
<evidence type="ECO:0000313" key="1">
    <source>
        <dbReference type="EMBL" id="KAF0494330.1"/>
    </source>
</evidence>
<gene>
    <name evidence="1" type="ORF">F8M41_021273</name>
</gene>
<sequence length="287" mass="32878">MSSSFSLIVRISCPLLHTFRSRVYLSPTYSIHKRSLISKTDFRISSREETGLIRISPSASKFLKEDLEALKIVFRPASSEDAVIPAVNIKNYPKKYEVPEIDPLVLSNRNFNVNNYKVSDVLVQVADMDGWPFKLRHHPFCELVIGGKSVTARPEFVIDKDRIAVVIDDKHLKNRMLTKRSDYGEVQLAAEILACGSANLREIYEDEYVDQEIFAIRVISTYFTFYRTVITASYWEELDFGLPKKQLVVIERWPPKNGKDEGLDIAEIGGRKVVLTSLAKIREYLLQ</sequence>
<dbReference type="EMBL" id="WTPW01000617">
    <property type="protein sequence ID" value="KAF0494330.1"/>
    <property type="molecule type" value="Genomic_DNA"/>
</dbReference>
<comment type="caution">
    <text evidence="1">The sequence shown here is derived from an EMBL/GenBank/DDBJ whole genome shotgun (WGS) entry which is preliminary data.</text>
</comment>
<dbReference type="Proteomes" id="UP000439903">
    <property type="component" value="Unassembled WGS sequence"/>
</dbReference>
<dbReference type="OrthoDB" id="2314504at2759"/>
<proteinExistence type="predicted"/>
<accession>A0A8H4AH28</accession>
<name>A0A8H4AH28_GIGMA</name>
<reference evidence="1 2" key="1">
    <citation type="journal article" date="2019" name="Environ. Microbiol.">
        <title>At the nexus of three kingdoms: the genome of the mycorrhizal fungus Gigaspora margarita provides insights into plant, endobacterial and fungal interactions.</title>
        <authorList>
            <person name="Venice F."/>
            <person name="Ghignone S."/>
            <person name="Salvioli di Fossalunga A."/>
            <person name="Amselem J."/>
            <person name="Novero M."/>
            <person name="Xianan X."/>
            <person name="Sedzielewska Toro K."/>
            <person name="Morin E."/>
            <person name="Lipzen A."/>
            <person name="Grigoriev I.V."/>
            <person name="Henrissat B."/>
            <person name="Martin F.M."/>
            <person name="Bonfante P."/>
        </authorList>
    </citation>
    <scope>NUCLEOTIDE SEQUENCE [LARGE SCALE GENOMIC DNA]</scope>
    <source>
        <strain evidence="1 2">BEG34</strain>
    </source>
</reference>
<protein>
    <submittedName>
        <fullName evidence="1">Uncharacterized protein</fullName>
    </submittedName>
</protein>